<keyword evidence="2 8" id="KW-0812">Transmembrane</keyword>
<evidence type="ECO:0000313" key="9">
    <source>
        <dbReference type="EMBL" id="JAP79682.1"/>
    </source>
</evidence>
<organism evidence="9">
    <name type="scientific">Rhipicephalus appendiculatus</name>
    <name type="common">Brown ear tick</name>
    <dbReference type="NCBI Taxonomy" id="34631"/>
    <lineage>
        <taxon>Eukaryota</taxon>
        <taxon>Metazoa</taxon>
        <taxon>Ecdysozoa</taxon>
        <taxon>Arthropoda</taxon>
        <taxon>Chelicerata</taxon>
        <taxon>Arachnida</taxon>
        <taxon>Acari</taxon>
        <taxon>Parasitiformes</taxon>
        <taxon>Ixodida</taxon>
        <taxon>Ixodoidea</taxon>
        <taxon>Ixodidae</taxon>
        <taxon>Rhipicephalinae</taxon>
        <taxon>Rhipicephalus</taxon>
        <taxon>Rhipicephalus</taxon>
    </lineage>
</organism>
<sequence length="286" mass="32382">MTSVTTAGLSGAMQSLSETVFMASISQWLSWGASMAMIFGGVVPYIPQYREIKKTRNTDGFSTWVCLALLVANTLRILFWFGRPFELPLLVQSIVMSASMFLMLRLCVKTRNLSTIVPQPRHAFAENPSENPACLQMVDVAIRDLTLWDSPWRHFWAWTDFLSYVEFMATFALCSGSLLYLLLDVEIVVEAVGFVALLTEALLGLPQFWRNLRNQSTHGMSNQMVLMWTMGDVFKTVYFIMRSAPFQFWVCGSLQVSLDVAILMQVAWYKYKPASAKVPKHSSHIS</sequence>
<dbReference type="FunFam" id="1.20.1280.290:FF:000005">
    <property type="entry name" value="PQ-loop repeat-containing protein 1"/>
    <property type="match status" value="1"/>
</dbReference>
<dbReference type="EMBL" id="GEDV01008875">
    <property type="protein sequence ID" value="JAP79682.1"/>
    <property type="molecule type" value="Transcribed_RNA"/>
</dbReference>
<evidence type="ECO:0000256" key="5">
    <source>
        <dbReference type="ARBA" id="ARBA00023136"/>
    </source>
</evidence>
<feature type="transmembrane region" description="Helical" evidence="8">
    <location>
        <begin position="28"/>
        <end position="49"/>
    </location>
</feature>
<dbReference type="AlphaFoldDB" id="A0A131YMB3"/>
<evidence type="ECO:0000256" key="2">
    <source>
        <dbReference type="ARBA" id="ARBA00022692"/>
    </source>
</evidence>
<dbReference type="Gene3D" id="1.20.1280.290">
    <property type="match status" value="2"/>
</dbReference>
<dbReference type="FunFam" id="1.20.1280.290:FF:000008">
    <property type="entry name" value="PQ-loop repeat-containing protein 1"/>
    <property type="match status" value="1"/>
</dbReference>
<dbReference type="GO" id="GO:0042147">
    <property type="term" value="P:retrograde transport, endosome to Golgi"/>
    <property type="evidence" value="ECO:0007669"/>
    <property type="project" value="TreeGrafter"/>
</dbReference>
<evidence type="ECO:0000256" key="8">
    <source>
        <dbReference type="SAM" id="Phobius"/>
    </source>
</evidence>
<dbReference type="GO" id="GO:0005802">
    <property type="term" value="C:trans-Golgi network"/>
    <property type="evidence" value="ECO:0007669"/>
    <property type="project" value="TreeGrafter"/>
</dbReference>
<accession>A0A131YMB3</accession>
<feature type="transmembrane region" description="Helical" evidence="8">
    <location>
        <begin position="87"/>
        <end position="108"/>
    </location>
</feature>
<feature type="transmembrane region" description="Helical" evidence="8">
    <location>
        <begin position="187"/>
        <end position="205"/>
    </location>
</feature>
<evidence type="ECO:0000256" key="3">
    <source>
        <dbReference type="ARBA" id="ARBA00022737"/>
    </source>
</evidence>
<dbReference type="GO" id="GO:0005829">
    <property type="term" value="C:cytosol"/>
    <property type="evidence" value="ECO:0007669"/>
    <property type="project" value="GOC"/>
</dbReference>
<dbReference type="GO" id="GO:0016020">
    <property type="term" value="C:membrane"/>
    <property type="evidence" value="ECO:0007669"/>
    <property type="project" value="UniProtKB-SubCell"/>
</dbReference>
<dbReference type="InterPro" id="IPR006603">
    <property type="entry name" value="PQ-loop_rpt"/>
</dbReference>
<evidence type="ECO:0000256" key="4">
    <source>
        <dbReference type="ARBA" id="ARBA00022989"/>
    </source>
</evidence>
<keyword evidence="5 8" id="KW-0472">Membrane</keyword>
<dbReference type="PANTHER" id="PTHR14856">
    <property type="entry name" value="PQ-LOOP REPEAT-CONTAINING PROTEIN 1-LIKE PROTEIN"/>
    <property type="match status" value="1"/>
</dbReference>
<feature type="transmembrane region" description="Helical" evidence="8">
    <location>
        <begin position="247"/>
        <end position="269"/>
    </location>
</feature>
<evidence type="ECO:0000256" key="6">
    <source>
        <dbReference type="ARBA" id="ARBA00040648"/>
    </source>
</evidence>
<reference evidence="9" key="1">
    <citation type="journal article" date="2016" name="Ticks Tick Borne Dis.">
        <title>De novo assembly and annotation of the salivary gland transcriptome of Rhipicephalus appendiculatus male and female ticks during blood feeding.</title>
        <authorList>
            <person name="de Castro M.H."/>
            <person name="de Klerk D."/>
            <person name="Pienaar R."/>
            <person name="Latif A.A."/>
            <person name="Rees D.J."/>
            <person name="Mans B.J."/>
        </authorList>
    </citation>
    <scope>NUCLEOTIDE SEQUENCE</scope>
    <source>
        <tissue evidence="9">Salivary glands</tissue>
    </source>
</reference>
<protein>
    <recommendedName>
        <fullName evidence="6">Solute carrier family 66 member 2</fullName>
    </recommendedName>
    <alternativeName>
        <fullName evidence="7">PQ-loop repeat-containing protein 1</fullName>
    </alternativeName>
</protein>
<comment type="subcellular location">
    <subcellularLocation>
        <location evidence="1">Membrane</location>
        <topology evidence="1">Multi-pass membrane protein</topology>
    </subcellularLocation>
</comment>
<keyword evidence="3" id="KW-0677">Repeat</keyword>
<dbReference type="PANTHER" id="PTHR14856:SF9">
    <property type="entry name" value="PQ-LOOP REPEAT-CONTAINING PROTEIN 1"/>
    <property type="match status" value="1"/>
</dbReference>
<dbReference type="GO" id="GO:0045332">
    <property type="term" value="P:phospholipid translocation"/>
    <property type="evidence" value="ECO:0007669"/>
    <property type="project" value="TreeGrafter"/>
</dbReference>
<proteinExistence type="predicted"/>
<evidence type="ECO:0000256" key="1">
    <source>
        <dbReference type="ARBA" id="ARBA00004141"/>
    </source>
</evidence>
<dbReference type="Pfam" id="PF04193">
    <property type="entry name" value="PQ-loop"/>
    <property type="match status" value="2"/>
</dbReference>
<feature type="transmembrane region" description="Helical" evidence="8">
    <location>
        <begin position="61"/>
        <end position="81"/>
    </location>
</feature>
<dbReference type="GO" id="GO:0005768">
    <property type="term" value="C:endosome"/>
    <property type="evidence" value="ECO:0007669"/>
    <property type="project" value="TreeGrafter"/>
</dbReference>
<keyword evidence="4 8" id="KW-1133">Transmembrane helix</keyword>
<feature type="transmembrane region" description="Helical" evidence="8">
    <location>
        <begin position="161"/>
        <end position="181"/>
    </location>
</feature>
<dbReference type="SMART" id="SM00679">
    <property type="entry name" value="CTNS"/>
    <property type="match status" value="2"/>
</dbReference>
<name>A0A131YMB3_RHIAP</name>
<dbReference type="InterPro" id="IPR052241">
    <property type="entry name" value="SLC66/Scramblase_ANY1"/>
</dbReference>
<evidence type="ECO:0000256" key="7">
    <source>
        <dbReference type="ARBA" id="ARBA00043159"/>
    </source>
</evidence>